<proteinExistence type="inferred from homology"/>
<evidence type="ECO:0000313" key="6">
    <source>
        <dbReference type="EMBL" id="KAL3665110.1"/>
    </source>
</evidence>
<dbReference type="Proteomes" id="UP001632037">
    <property type="component" value="Unassembled WGS sequence"/>
</dbReference>
<evidence type="ECO:0000313" key="7">
    <source>
        <dbReference type="Proteomes" id="UP001632037"/>
    </source>
</evidence>
<protein>
    <recommendedName>
        <fullName evidence="5">RxLR effector protein</fullName>
    </recommendedName>
</protein>
<keyword evidence="7" id="KW-1185">Reference proteome</keyword>
<feature type="chain" id="PRO_5044963899" description="RxLR effector protein" evidence="5">
    <location>
        <begin position="23"/>
        <end position="115"/>
    </location>
</feature>
<dbReference type="InterPro" id="IPR031825">
    <property type="entry name" value="RXLR"/>
</dbReference>
<dbReference type="Pfam" id="PF16810">
    <property type="entry name" value="RXLR"/>
    <property type="match status" value="1"/>
</dbReference>
<dbReference type="EMBL" id="JBIMZQ010000021">
    <property type="protein sequence ID" value="KAL3665110.1"/>
    <property type="molecule type" value="Genomic_DNA"/>
</dbReference>
<keyword evidence="4 5" id="KW-0732">Signal</keyword>
<comment type="similarity">
    <text evidence="2 5">Belongs to the RxLR effector family.</text>
</comment>
<name>A0ABD3FHU2_9STRA</name>
<feature type="signal peptide" evidence="5">
    <location>
        <begin position="1"/>
        <end position="22"/>
    </location>
</feature>
<reference evidence="6 7" key="1">
    <citation type="submission" date="2024-09" db="EMBL/GenBank/DDBJ databases">
        <title>Genome sequencing and assembly of Phytophthora oleae, isolate VK10A, causative agent of rot of olive drupes.</title>
        <authorList>
            <person name="Conti Taguali S."/>
            <person name="Riolo M."/>
            <person name="La Spada F."/>
            <person name="Cacciola S.O."/>
            <person name="Dionisio G."/>
        </authorList>
    </citation>
    <scope>NUCLEOTIDE SEQUENCE [LARGE SCALE GENOMIC DNA]</scope>
    <source>
        <strain evidence="6 7">VK10A</strain>
    </source>
</reference>
<comment type="caution">
    <text evidence="6">The sequence shown here is derived from an EMBL/GenBank/DDBJ whole genome shotgun (WGS) entry which is preliminary data.</text>
</comment>
<sequence length="115" mass="12875">MRLTFVLLVFGAVLLSITSAGASTPAENTKDAAAPSVEGTRFLRGLETTDSEERAWSIRNLLGRGKFEKMLKDDWTQLNKYKTDTIISKLKGTQYNAELLIYLNWRSKAVRAGTF</sequence>
<evidence type="ECO:0000256" key="1">
    <source>
        <dbReference type="ARBA" id="ARBA00004613"/>
    </source>
</evidence>
<organism evidence="6 7">
    <name type="scientific">Phytophthora oleae</name>
    <dbReference type="NCBI Taxonomy" id="2107226"/>
    <lineage>
        <taxon>Eukaryota</taxon>
        <taxon>Sar</taxon>
        <taxon>Stramenopiles</taxon>
        <taxon>Oomycota</taxon>
        <taxon>Peronosporomycetes</taxon>
        <taxon>Peronosporales</taxon>
        <taxon>Peronosporaceae</taxon>
        <taxon>Phytophthora</taxon>
    </lineage>
</organism>
<dbReference type="AlphaFoldDB" id="A0ABD3FHU2"/>
<comment type="function">
    <text evidence="5">Effector that suppresses plant defense responses during pathogen infection.</text>
</comment>
<accession>A0ABD3FHU2</accession>
<comment type="domain">
    <text evidence="5">The RxLR-dEER motif acts to carry the protein into the host cell cytoplasm through binding to cell surface phosphatidylinositol-3-phosphate.</text>
</comment>
<keyword evidence="3 5" id="KW-0964">Secreted</keyword>
<evidence type="ECO:0000256" key="4">
    <source>
        <dbReference type="ARBA" id="ARBA00022729"/>
    </source>
</evidence>
<evidence type="ECO:0000256" key="2">
    <source>
        <dbReference type="ARBA" id="ARBA00010400"/>
    </source>
</evidence>
<comment type="subcellular location">
    <subcellularLocation>
        <location evidence="1 5">Secreted</location>
    </subcellularLocation>
</comment>
<evidence type="ECO:0000256" key="3">
    <source>
        <dbReference type="ARBA" id="ARBA00022525"/>
    </source>
</evidence>
<gene>
    <name evidence="6" type="ORF">V7S43_009742</name>
</gene>
<evidence type="ECO:0000256" key="5">
    <source>
        <dbReference type="RuleBase" id="RU367124"/>
    </source>
</evidence>